<evidence type="ECO:0000313" key="4">
    <source>
        <dbReference type="Proteomes" id="UP000233837"/>
    </source>
</evidence>
<feature type="transmembrane region" description="Helical" evidence="2">
    <location>
        <begin position="132"/>
        <end position="150"/>
    </location>
</feature>
<keyword evidence="2" id="KW-0812">Transmembrane</keyword>
<dbReference type="EMBL" id="KZ503318">
    <property type="protein sequence ID" value="PKU65654.1"/>
    <property type="molecule type" value="Genomic_DNA"/>
</dbReference>
<evidence type="ECO:0000256" key="2">
    <source>
        <dbReference type="SAM" id="Phobius"/>
    </source>
</evidence>
<keyword evidence="2" id="KW-0472">Membrane</keyword>
<name>A0A2I0VQG7_9ASPA</name>
<organism evidence="3 4">
    <name type="scientific">Dendrobium catenatum</name>
    <dbReference type="NCBI Taxonomy" id="906689"/>
    <lineage>
        <taxon>Eukaryota</taxon>
        <taxon>Viridiplantae</taxon>
        <taxon>Streptophyta</taxon>
        <taxon>Embryophyta</taxon>
        <taxon>Tracheophyta</taxon>
        <taxon>Spermatophyta</taxon>
        <taxon>Magnoliopsida</taxon>
        <taxon>Liliopsida</taxon>
        <taxon>Asparagales</taxon>
        <taxon>Orchidaceae</taxon>
        <taxon>Epidendroideae</taxon>
        <taxon>Malaxideae</taxon>
        <taxon>Dendrobiinae</taxon>
        <taxon>Dendrobium</taxon>
    </lineage>
</organism>
<dbReference type="PANTHER" id="PTHR47513">
    <property type="entry name" value="ZINC TRANSPORTER"/>
    <property type="match status" value="1"/>
</dbReference>
<evidence type="ECO:0000313" key="3">
    <source>
        <dbReference type="EMBL" id="PKU65654.1"/>
    </source>
</evidence>
<feature type="transmembrane region" description="Helical" evidence="2">
    <location>
        <begin position="325"/>
        <end position="343"/>
    </location>
</feature>
<accession>A0A2I0VQG7</accession>
<dbReference type="AlphaFoldDB" id="A0A2I0VQG7"/>
<dbReference type="PANTHER" id="PTHR47513:SF1">
    <property type="entry name" value="OS07G0283200 PROTEIN"/>
    <property type="match status" value="1"/>
</dbReference>
<reference evidence="3 4" key="2">
    <citation type="journal article" date="2017" name="Nature">
        <title>The Apostasia genome and the evolution of orchids.</title>
        <authorList>
            <person name="Zhang G.Q."/>
            <person name="Liu K.W."/>
            <person name="Li Z."/>
            <person name="Lohaus R."/>
            <person name="Hsiao Y.Y."/>
            <person name="Niu S.C."/>
            <person name="Wang J.Y."/>
            <person name="Lin Y.C."/>
            <person name="Xu Q."/>
            <person name="Chen L.J."/>
            <person name="Yoshida K."/>
            <person name="Fujiwara S."/>
            <person name="Wang Z.W."/>
            <person name="Zhang Y.Q."/>
            <person name="Mitsuda N."/>
            <person name="Wang M."/>
            <person name="Liu G.H."/>
            <person name="Pecoraro L."/>
            <person name="Huang H.X."/>
            <person name="Xiao X.J."/>
            <person name="Lin M."/>
            <person name="Wu X.Y."/>
            <person name="Wu W.L."/>
            <person name="Chen Y.Y."/>
            <person name="Chang S.B."/>
            <person name="Sakamoto S."/>
            <person name="Ohme-Takagi M."/>
            <person name="Yagi M."/>
            <person name="Zeng S.J."/>
            <person name="Shen C.Y."/>
            <person name="Yeh C.M."/>
            <person name="Luo Y.B."/>
            <person name="Tsai W.C."/>
            <person name="Van de Peer Y."/>
            <person name="Liu Z.J."/>
        </authorList>
    </citation>
    <scope>NUCLEOTIDE SEQUENCE [LARGE SCALE GENOMIC DNA]</scope>
    <source>
        <tissue evidence="3">The whole plant</tissue>
    </source>
</reference>
<dbReference type="Proteomes" id="UP000233837">
    <property type="component" value="Unassembled WGS sequence"/>
</dbReference>
<keyword evidence="2" id="KW-1133">Transmembrane helix</keyword>
<keyword evidence="4" id="KW-1185">Reference proteome</keyword>
<feature type="transmembrane region" description="Helical" evidence="2">
    <location>
        <begin position="271"/>
        <end position="291"/>
    </location>
</feature>
<feature type="compositionally biased region" description="Basic and acidic residues" evidence="1">
    <location>
        <begin position="1"/>
        <end position="14"/>
    </location>
</feature>
<feature type="transmembrane region" description="Helical" evidence="2">
    <location>
        <begin position="100"/>
        <end position="120"/>
    </location>
</feature>
<feature type="transmembrane region" description="Helical" evidence="2">
    <location>
        <begin position="162"/>
        <end position="184"/>
    </location>
</feature>
<gene>
    <name evidence="3" type="ORF">MA16_Dca009691</name>
</gene>
<reference evidence="3 4" key="1">
    <citation type="journal article" date="2016" name="Sci. Rep.">
        <title>The Dendrobium catenatum Lindl. genome sequence provides insights into polysaccharide synthase, floral development and adaptive evolution.</title>
        <authorList>
            <person name="Zhang G.Q."/>
            <person name="Xu Q."/>
            <person name="Bian C."/>
            <person name="Tsai W.C."/>
            <person name="Yeh C.M."/>
            <person name="Liu K.W."/>
            <person name="Yoshida K."/>
            <person name="Zhang L.S."/>
            <person name="Chang S.B."/>
            <person name="Chen F."/>
            <person name="Shi Y."/>
            <person name="Su Y.Y."/>
            <person name="Zhang Y.Q."/>
            <person name="Chen L.J."/>
            <person name="Yin Y."/>
            <person name="Lin M."/>
            <person name="Huang H."/>
            <person name="Deng H."/>
            <person name="Wang Z.W."/>
            <person name="Zhu S.L."/>
            <person name="Zhao X."/>
            <person name="Deng C."/>
            <person name="Niu S.C."/>
            <person name="Huang J."/>
            <person name="Wang M."/>
            <person name="Liu G.H."/>
            <person name="Yang H.J."/>
            <person name="Xiao X.J."/>
            <person name="Hsiao Y.Y."/>
            <person name="Wu W.L."/>
            <person name="Chen Y.Y."/>
            <person name="Mitsuda N."/>
            <person name="Ohme-Takagi M."/>
            <person name="Luo Y.B."/>
            <person name="Van de Peer Y."/>
            <person name="Liu Z.J."/>
        </authorList>
    </citation>
    <scope>NUCLEOTIDE SEQUENCE [LARGE SCALE GENOMIC DNA]</scope>
    <source>
        <tissue evidence="3">The whole plant</tissue>
    </source>
</reference>
<sequence length="373" mass="41633">MQEHTLGREGDGTQKWKMMSPKEPASDSRLTRSSSIRQTPLQVIHVLGNFMRIWSVYALYHHLSQKGDSVILFIFSCLVPASIIFFLLQKPWKGRPLPNSQIVPTIINGAIMALFLILWGKGLLSCGPLITLLTEYAGAVLGVLSALFYGRRVNIWKKVGGLFAMSASFYFLSIGWATSSYSPFHSISSERVHKAKQSLGFKEIAVPILAGVLSALRRVMARRVSLKNQLKRRLHAITVASAACFLFPLAMWDTILGSESNSIANLQFMSWAYLSTIFFGIVFIFYIDNLAEERLRLVFSSPRHLMVATGCIIVMEMTYKMDFSLLGFLICSSVLAFGIFEATSLERLRSSVDAQEISDGTFENNLQMSSLPS</sequence>
<feature type="region of interest" description="Disordered" evidence="1">
    <location>
        <begin position="1"/>
        <end position="34"/>
    </location>
</feature>
<protein>
    <recommendedName>
        <fullName evidence="5">Zinc transporter 5</fullName>
    </recommendedName>
</protein>
<evidence type="ECO:0000256" key="1">
    <source>
        <dbReference type="SAM" id="MobiDB-lite"/>
    </source>
</evidence>
<proteinExistence type="predicted"/>
<evidence type="ECO:0008006" key="5">
    <source>
        <dbReference type="Google" id="ProtNLM"/>
    </source>
</evidence>
<feature type="transmembrane region" description="Helical" evidence="2">
    <location>
        <begin position="69"/>
        <end position="88"/>
    </location>
</feature>
<feature type="transmembrane region" description="Helical" evidence="2">
    <location>
        <begin position="233"/>
        <end position="251"/>
    </location>
</feature>
<feature type="transmembrane region" description="Helical" evidence="2">
    <location>
        <begin position="204"/>
        <end position="221"/>
    </location>
</feature>